<dbReference type="Proteomes" id="UP000027466">
    <property type="component" value="Unassembled WGS sequence"/>
</dbReference>
<dbReference type="EMBL" id="JFHC01000033">
    <property type="protein sequence ID" value="KDR41004.1"/>
    <property type="molecule type" value="Genomic_DNA"/>
</dbReference>
<feature type="region of interest" description="Disordered" evidence="1">
    <location>
        <begin position="219"/>
        <end position="263"/>
    </location>
</feature>
<dbReference type="AlphaFoldDB" id="A0A069PM53"/>
<evidence type="ECO:0000313" key="2">
    <source>
        <dbReference type="EMBL" id="KDR41004.1"/>
    </source>
</evidence>
<comment type="caution">
    <text evidence="2">The sequence shown here is derived from an EMBL/GenBank/DDBJ whole genome shotgun (WGS) entry which is preliminary data.</text>
</comment>
<feature type="compositionally biased region" description="Basic and acidic residues" evidence="1">
    <location>
        <begin position="253"/>
        <end position="263"/>
    </location>
</feature>
<keyword evidence="3" id="KW-1185">Reference proteome</keyword>
<feature type="compositionally biased region" description="Basic and acidic residues" evidence="1">
    <location>
        <begin position="221"/>
        <end position="231"/>
    </location>
</feature>
<sequence length="290" mass="33445">MTANGARDLRPDPHFTILLVTEDIREAPMHRTARFNRGGDRRRAQGREFVGVAISAHRWSERVRACIRRVTVDFQHTRRPTGEHAQERRFIHPARLHEPGDVVIVIDAGTPELRMRKRDPGAQQYRTMQFAGQAHRAQAEVPADLQDQREHRRMQMKMLVRVHMVEDETGCRECLELGANLGGELRAHMRQAEEAHTVAGHRVVETALPVNQIRNRRRAERRVSVREHDVQADTQPRQLPRIGNRARRRRRADHQARGREHAVPVCERDSVIHSLVQAEIVGIDDDSKHA</sequence>
<evidence type="ECO:0000313" key="3">
    <source>
        <dbReference type="Proteomes" id="UP000027466"/>
    </source>
</evidence>
<organism evidence="2 3">
    <name type="scientific">Caballeronia glathei</name>
    <dbReference type="NCBI Taxonomy" id="60547"/>
    <lineage>
        <taxon>Bacteria</taxon>
        <taxon>Pseudomonadati</taxon>
        <taxon>Pseudomonadota</taxon>
        <taxon>Betaproteobacteria</taxon>
        <taxon>Burkholderiales</taxon>
        <taxon>Burkholderiaceae</taxon>
        <taxon>Caballeronia</taxon>
    </lineage>
</organism>
<name>A0A069PM53_9BURK</name>
<evidence type="ECO:0000256" key="1">
    <source>
        <dbReference type="SAM" id="MobiDB-lite"/>
    </source>
</evidence>
<accession>A0A069PM53</accession>
<protein>
    <submittedName>
        <fullName evidence="2">Uncharacterized protein</fullName>
    </submittedName>
</protein>
<reference evidence="2 3" key="1">
    <citation type="submission" date="2014-03" db="EMBL/GenBank/DDBJ databases">
        <title>Draft Genome Sequences of Four Burkholderia Strains.</title>
        <authorList>
            <person name="Liu X.Y."/>
            <person name="Li C.X."/>
            <person name="Xu J.H."/>
        </authorList>
    </citation>
    <scope>NUCLEOTIDE SEQUENCE [LARGE SCALE GENOMIC DNA]</scope>
    <source>
        <strain evidence="2 3">DSM 50014</strain>
    </source>
</reference>
<gene>
    <name evidence="2" type="ORF">BG61_21900</name>
</gene>
<proteinExistence type="predicted"/>